<evidence type="ECO:0000313" key="2">
    <source>
        <dbReference type="Proteomes" id="UP000683136"/>
    </source>
</evidence>
<dbReference type="EMBL" id="MG600010">
    <property type="protein sequence ID" value="AVM87277.1"/>
    <property type="molecule type" value="Genomic_RNA"/>
</dbReference>
<keyword evidence="1" id="KW-0543">Viral nucleoprotein</keyword>
<accession>A0A2P1GMQ3</accession>
<evidence type="ECO:0000313" key="1">
    <source>
        <dbReference type="EMBL" id="AVM87277.1"/>
    </source>
</evidence>
<sequence>MNIFRAGVNMVSPSSQQAYRDRQRQLRDRMQMLEPARHYFCTVEDAAAHRDNGRAAGATRQYGPCTNVGVFGRLGTSSGLGASVLGKLDVAPFTAHAMAQRALDFTGLLTIAGLTGIMSTRSSVRRQIAILEALAPHVPEANIMPRDEARTELTRLLSGTNPNGLKTCSWFTNYCYAHAADTTIWTPATGEWADDTTLEEKLALVSRACEADSDNSKDKVLYLILLLMISFSMRGDISQNKMIKLQGELRSTVPCVNLLTREDVALTWQNFGHFVDERTIGDVLRTWMEMLPGSMVRLRVALAQAAGSGMVGLDTVARAMRDHPDFPWHLVARCYPSEWQAMGTAFEVVDGNVHYGFKNDLGVVKSSLYKSVSWFAGQLLMKTGDQTLKDYRGFREDPKHKTDLMNLIDEYIANSHQHLDTATDATEEELILVAAMGNVCSRHMEAP</sequence>
<dbReference type="GeneID" id="80535567"/>
<keyword evidence="2" id="KW-1185">Reference proteome</keyword>
<keyword evidence="1" id="KW-0946">Virion</keyword>
<dbReference type="Proteomes" id="UP000683136">
    <property type="component" value="Segment"/>
</dbReference>
<proteinExistence type="predicted"/>
<dbReference type="KEGG" id="vg:80535567"/>
<organism evidence="1">
    <name type="scientific">Wenling fish chu-like virus</name>
    <dbReference type="NCBI Taxonomy" id="2116492"/>
    <lineage>
        <taxon>Viruses</taxon>
        <taxon>Riboviria</taxon>
        <taxon>Orthornavirae</taxon>
        <taxon>Negarnaviricota</taxon>
        <taxon>Haploviricotina</taxon>
        <taxon>Monjiviricetes</taxon>
        <taxon>Jingchuvirales</taxon>
        <taxon>Chuviridae</taxon>
        <taxon>Piscichuvirus</taxon>
        <taxon>Piscichuvirus wenlingense</taxon>
    </lineage>
</organism>
<reference evidence="1" key="1">
    <citation type="journal article" date="2018" name="Nature">
        <title>The evolutionary history of vertebrate RNA viruses.</title>
        <authorList>
            <person name="Shi M."/>
            <person name="Lin X.D."/>
            <person name="Chen X."/>
            <person name="Tian J.H."/>
            <person name="Chen L.J."/>
            <person name="Li K."/>
            <person name="Wang W."/>
            <person name="Eden J.S."/>
            <person name="Shen J.J."/>
            <person name="Liu L."/>
            <person name="Holmes E.C."/>
            <person name="Zhang Y.Z."/>
        </authorList>
    </citation>
    <scope>NUCLEOTIDE SEQUENCE</scope>
    <source>
        <strain evidence="1">XQTMS36511</strain>
    </source>
</reference>
<protein>
    <submittedName>
        <fullName evidence="1">Putative nucleoprotein</fullName>
    </submittedName>
</protein>
<dbReference type="GO" id="GO:0019013">
    <property type="term" value="C:viral nucleocapsid"/>
    <property type="evidence" value="ECO:0007669"/>
    <property type="project" value="UniProtKB-KW"/>
</dbReference>
<dbReference type="RefSeq" id="YP_010797605.1">
    <property type="nucleotide sequence ID" value="NC_076216.1"/>
</dbReference>
<name>A0A2P1GMQ3_9VIRU</name>